<dbReference type="HOGENOM" id="CLU_2750774_0_0_9"/>
<accession>D9R5E7</accession>
<dbReference type="STRING" id="610130.Closa_0728"/>
<name>D9R5E7_LACSW</name>
<protein>
    <submittedName>
        <fullName evidence="1">Uncharacterized protein</fullName>
    </submittedName>
</protein>
<dbReference type="EMBL" id="CP002109">
    <property type="protein sequence ID" value="ADL03353.1"/>
    <property type="molecule type" value="Genomic_DNA"/>
</dbReference>
<gene>
    <name evidence="1" type="ordered locus">Closa_0728</name>
</gene>
<organism evidence="1 2">
    <name type="scientific">Lacrimispora saccharolytica (strain ATCC 35040 / DSM 2544 / NRCC 2533 / WM1)</name>
    <name type="common">Clostridium saccharolyticum</name>
    <dbReference type="NCBI Taxonomy" id="610130"/>
    <lineage>
        <taxon>Bacteria</taxon>
        <taxon>Bacillati</taxon>
        <taxon>Bacillota</taxon>
        <taxon>Clostridia</taxon>
        <taxon>Lachnospirales</taxon>
        <taxon>Lachnospiraceae</taxon>
        <taxon>Lacrimispora</taxon>
    </lineage>
</organism>
<dbReference type="AlphaFoldDB" id="D9R5E7"/>
<evidence type="ECO:0000313" key="1">
    <source>
        <dbReference type="EMBL" id="ADL03353.1"/>
    </source>
</evidence>
<evidence type="ECO:0000313" key="2">
    <source>
        <dbReference type="Proteomes" id="UP000001662"/>
    </source>
</evidence>
<keyword evidence="2" id="KW-1185">Reference proteome</keyword>
<dbReference type="PaxDb" id="610130-Closa_0728"/>
<proteinExistence type="predicted"/>
<dbReference type="OrthoDB" id="9850421at2"/>
<dbReference type="KEGG" id="csh:Closa_0728"/>
<reference evidence="1" key="1">
    <citation type="submission" date="2010-07" db="EMBL/GenBank/DDBJ databases">
        <title>Complete sequence of Clostridium saccharolyticum WM1.</title>
        <authorList>
            <consortium name="US DOE Joint Genome Institute"/>
            <person name="Lucas S."/>
            <person name="Copeland A."/>
            <person name="Lapidus A."/>
            <person name="Cheng J.-F."/>
            <person name="Bruce D."/>
            <person name="Goodwin L."/>
            <person name="Pitluck S."/>
            <person name="Chertkov O."/>
            <person name="Detter J.C."/>
            <person name="Han C."/>
            <person name="Tapia R."/>
            <person name="Land M."/>
            <person name="Hauser L."/>
            <person name="Chang Y.-J."/>
            <person name="Jeffries C."/>
            <person name="Kyrpides N."/>
            <person name="Ivanova N."/>
            <person name="Mikhailova N."/>
            <person name="Mouttaki H."/>
            <person name="Lin L."/>
            <person name="Zhou J."/>
            <person name="Hemme C.L."/>
            <person name="Woyke T."/>
        </authorList>
    </citation>
    <scope>NUCLEOTIDE SEQUENCE [LARGE SCALE GENOMIC DNA]</scope>
    <source>
        <strain evidence="1">WM1</strain>
    </source>
</reference>
<sequence length="70" mass="8029">MKIIKQDGNVVMGHSIEMKGCTIFCTPDDKTDGRIECGKYQDMLRTTEVFSEMTFAGWNFKNPEYAMPQN</sequence>
<dbReference type="RefSeq" id="WP_013271448.1">
    <property type="nucleotide sequence ID" value="NC_014376.1"/>
</dbReference>
<dbReference type="Proteomes" id="UP000001662">
    <property type="component" value="Chromosome"/>
</dbReference>